<keyword evidence="1" id="KW-0472">Membrane</keyword>
<proteinExistence type="predicted"/>
<reference evidence="2 3" key="1">
    <citation type="journal article" date="2016" name="Nat. Commun.">
        <title>Thousands of microbial genomes shed light on interconnected biogeochemical processes in an aquifer system.</title>
        <authorList>
            <person name="Anantharaman K."/>
            <person name="Brown C.T."/>
            <person name="Hug L.A."/>
            <person name="Sharon I."/>
            <person name="Castelle C.J."/>
            <person name="Probst A.J."/>
            <person name="Thomas B.C."/>
            <person name="Singh A."/>
            <person name="Wilkins M.J."/>
            <person name="Karaoz U."/>
            <person name="Brodie E.L."/>
            <person name="Williams K.H."/>
            <person name="Hubbard S.S."/>
            <person name="Banfield J.F."/>
        </authorList>
    </citation>
    <scope>NUCLEOTIDE SEQUENCE [LARGE SCALE GENOMIC DNA]</scope>
</reference>
<keyword evidence="1" id="KW-0812">Transmembrane</keyword>
<organism evidence="2 3">
    <name type="scientific">Candidatus Curtissbacteria bacterium RIFCSPLOWO2_01_FULL_42_50</name>
    <dbReference type="NCBI Taxonomy" id="1797730"/>
    <lineage>
        <taxon>Bacteria</taxon>
        <taxon>Candidatus Curtissiibacteriota</taxon>
    </lineage>
</organism>
<gene>
    <name evidence="2" type="ORF">A3B54_04665</name>
</gene>
<feature type="transmembrane region" description="Helical" evidence="1">
    <location>
        <begin position="6"/>
        <end position="23"/>
    </location>
</feature>
<evidence type="ECO:0000256" key="1">
    <source>
        <dbReference type="SAM" id="Phobius"/>
    </source>
</evidence>
<evidence type="ECO:0000313" key="3">
    <source>
        <dbReference type="Proteomes" id="UP000177039"/>
    </source>
</evidence>
<name>A0A1F5H4R9_9BACT</name>
<accession>A0A1F5H4R9</accession>
<dbReference type="Proteomes" id="UP000177039">
    <property type="component" value="Unassembled WGS sequence"/>
</dbReference>
<dbReference type="AlphaFoldDB" id="A0A1F5H4R9"/>
<comment type="caution">
    <text evidence="2">The sequence shown here is derived from an EMBL/GenBank/DDBJ whole genome shotgun (WGS) entry which is preliminary data.</text>
</comment>
<keyword evidence="1" id="KW-1133">Transmembrane helix</keyword>
<sequence length="126" mass="14036">MKVILIFVLGAAIFIFIFKFYFVKTSGVLKPILPTVFFEPAEDSGVIAVDFSACAPAKGIVEGEFGAIKIEMWSYDVATCLMDYTSPEGKNFSTRCLVPRSLDKKTFNKAFKGVDFSEIVFYCKVI</sequence>
<evidence type="ECO:0000313" key="2">
    <source>
        <dbReference type="EMBL" id="OGD99047.1"/>
    </source>
</evidence>
<protein>
    <submittedName>
        <fullName evidence="2">Uncharacterized protein</fullName>
    </submittedName>
</protein>
<dbReference type="EMBL" id="MFBT01000025">
    <property type="protein sequence ID" value="OGD99047.1"/>
    <property type="molecule type" value="Genomic_DNA"/>
</dbReference>